<evidence type="ECO:0000256" key="8">
    <source>
        <dbReference type="ARBA" id="ARBA00023053"/>
    </source>
</evidence>
<name>A0A9Q1EEH1_SYNKA</name>
<keyword evidence="8" id="KW-0915">Sodium</keyword>
<evidence type="ECO:0000313" key="15">
    <source>
        <dbReference type="EMBL" id="KAJ8337327.1"/>
    </source>
</evidence>
<dbReference type="GO" id="GO:0005307">
    <property type="term" value="F:choline:sodium symporter activity"/>
    <property type="evidence" value="ECO:0007669"/>
    <property type="project" value="TreeGrafter"/>
</dbReference>
<dbReference type="PROSITE" id="PS50283">
    <property type="entry name" value="NA_SOLUT_SYMP_3"/>
    <property type="match status" value="1"/>
</dbReference>
<dbReference type="PANTHER" id="PTHR45897">
    <property type="entry name" value="HIGH-AFFINITY CHOLINE TRANSPORTER 1"/>
    <property type="match status" value="1"/>
</dbReference>
<organism evidence="15 16">
    <name type="scientific">Synaphobranchus kaupii</name>
    <name type="common">Kaup's arrowtooth eel</name>
    <dbReference type="NCBI Taxonomy" id="118154"/>
    <lineage>
        <taxon>Eukaryota</taxon>
        <taxon>Metazoa</taxon>
        <taxon>Chordata</taxon>
        <taxon>Craniata</taxon>
        <taxon>Vertebrata</taxon>
        <taxon>Euteleostomi</taxon>
        <taxon>Actinopterygii</taxon>
        <taxon>Neopterygii</taxon>
        <taxon>Teleostei</taxon>
        <taxon>Anguilliformes</taxon>
        <taxon>Synaphobranchidae</taxon>
        <taxon>Synaphobranchus</taxon>
    </lineage>
</organism>
<evidence type="ECO:0000256" key="7">
    <source>
        <dbReference type="ARBA" id="ARBA00022989"/>
    </source>
</evidence>
<dbReference type="InterPro" id="IPR052244">
    <property type="entry name" value="Choline_transporter"/>
</dbReference>
<dbReference type="InterPro" id="IPR001734">
    <property type="entry name" value="Na/solute_symporter"/>
</dbReference>
<evidence type="ECO:0000256" key="5">
    <source>
        <dbReference type="ARBA" id="ARBA00022847"/>
    </source>
</evidence>
<keyword evidence="9" id="KW-0406">Ion transport</keyword>
<dbReference type="OrthoDB" id="546820at2759"/>
<feature type="transmembrane region" description="Helical" evidence="14">
    <location>
        <begin position="86"/>
        <end position="107"/>
    </location>
</feature>
<dbReference type="PANTHER" id="PTHR45897:SF5">
    <property type="entry name" value="HIGH AFFINITY CHOLINE TRANSPORTER 1"/>
    <property type="match status" value="1"/>
</dbReference>
<protein>
    <submittedName>
        <fullName evidence="15">Uncharacterized protein</fullName>
    </submittedName>
</protein>
<feature type="transmembrane region" description="Helical" evidence="14">
    <location>
        <begin position="153"/>
        <end position="172"/>
    </location>
</feature>
<comment type="subcellular location">
    <subcellularLocation>
        <location evidence="1">Membrane</location>
        <topology evidence="1">Multi-pass membrane protein</topology>
    </subcellularLocation>
</comment>
<keyword evidence="4 14" id="KW-0812">Transmembrane</keyword>
<evidence type="ECO:0000313" key="16">
    <source>
        <dbReference type="Proteomes" id="UP001152622"/>
    </source>
</evidence>
<feature type="transmembrane region" description="Helical" evidence="14">
    <location>
        <begin position="46"/>
        <end position="66"/>
    </location>
</feature>
<evidence type="ECO:0000256" key="6">
    <source>
        <dbReference type="ARBA" id="ARBA00022979"/>
    </source>
</evidence>
<evidence type="ECO:0000256" key="9">
    <source>
        <dbReference type="ARBA" id="ARBA00023065"/>
    </source>
</evidence>
<feature type="transmembrane region" description="Helical" evidence="14">
    <location>
        <begin position="6"/>
        <end position="25"/>
    </location>
</feature>
<keyword evidence="7 14" id="KW-1133">Transmembrane helix</keyword>
<evidence type="ECO:0000256" key="3">
    <source>
        <dbReference type="ARBA" id="ARBA00022448"/>
    </source>
</evidence>
<keyword evidence="5" id="KW-0769">Symport</keyword>
<feature type="transmembrane region" description="Helical" evidence="14">
    <location>
        <begin position="119"/>
        <end position="141"/>
    </location>
</feature>
<dbReference type="InterPro" id="IPR038377">
    <property type="entry name" value="Na/Glc_symporter_sf"/>
</dbReference>
<keyword evidence="12" id="KW-0739">Sodium transport</keyword>
<dbReference type="Pfam" id="PF00474">
    <property type="entry name" value="SSF"/>
    <property type="match status" value="1"/>
</dbReference>
<dbReference type="GO" id="GO:0008292">
    <property type="term" value="P:acetylcholine biosynthetic process"/>
    <property type="evidence" value="ECO:0007669"/>
    <property type="project" value="TreeGrafter"/>
</dbReference>
<keyword evidence="10 14" id="KW-0472">Membrane</keyword>
<proteinExistence type="inferred from homology"/>
<accession>A0A9Q1EEH1</accession>
<keyword evidence="6" id="KW-0530">Neurotransmitter biosynthesis</keyword>
<sequence length="248" mass="27218">MAVNIPGLIAVAVFYMIILATGIWASRKAKQEEKKSTGTGTEVTLVAGRNINIIVGIFTMTAGIFFAKPMRDKEYVTMMDPFQLKYGDTLACTLLIPVLMADMLWIACIMRSLDGTMGIILDVSSFYSVFISAAVAIIYTLLGGMFSVAYTDVIQLSLIFINLWVCVPFLMVNPASTDITLTAFNGTFQAPWVGTLEPEDVGLWLDDFLVLVSPYSAQCYFWCCCDVTPDCAEEAKRLKLCTVAGLVK</sequence>
<evidence type="ECO:0000256" key="2">
    <source>
        <dbReference type="ARBA" id="ARBA00006434"/>
    </source>
</evidence>
<keyword evidence="11" id="KW-0325">Glycoprotein</keyword>
<keyword evidence="16" id="KW-1185">Reference proteome</keyword>
<dbReference type="Proteomes" id="UP001152622">
    <property type="component" value="Chromosome 19"/>
</dbReference>
<evidence type="ECO:0000256" key="11">
    <source>
        <dbReference type="ARBA" id="ARBA00023180"/>
    </source>
</evidence>
<evidence type="ECO:0000256" key="1">
    <source>
        <dbReference type="ARBA" id="ARBA00004141"/>
    </source>
</evidence>
<dbReference type="EMBL" id="JAINUF010000019">
    <property type="protein sequence ID" value="KAJ8337327.1"/>
    <property type="molecule type" value="Genomic_DNA"/>
</dbReference>
<comment type="similarity">
    <text evidence="2 13">Belongs to the sodium:solute symporter (SSF) (TC 2.A.21) family.</text>
</comment>
<evidence type="ECO:0000256" key="10">
    <source>
        <dbReference type="ARBA" id="ARBA00023136"/>
    </source>
</evidence>
<comment type="caution">
    <text evidence="15">The sequence shown here is derived from an EMBL/GenBank/DDBJ whole genome shotgun (WGS) entry which is preliminary data.</text>
</comment>
<evidence type="ECO:0000256" key="4">
    <source>
        <dbReference type="ARBA" id="ARBA00022692"/>
    </source>
</evidence>
<keyword evidence="3" id="KW-0813">Transport</keyword>
<reference evidence="15" key="1">
    <citation type="journal article" date="2023" name="Science">
        <title>Genome structures resolve the early diversification of teleost fishes.</title>
        <authorList>
            <person name="Parey E."/>
            <person name="Louis A."/>
            <person name="Montfort J."/>
            <person name="Bouchez O."/>
            <person name="Roques C."/>
            <person name="Iampietro C."/>
            <person name="Lluch J."/>
            <person name="Castinel A."/>
            <person name="Donnadieu C."/>
            <person name="Desvignes T."/>
            <person name="Floi Bucao C."/>
            <person name="Jouanno E."/>
            <person name="Wen M."/>
            <person name="Mejri S."/>
            <person name="Dirks R."/>
            <person name="Jansen H."/>
            <person name="Henkel C."/>
            <person name="Chen W.J."/>
            <person name="Zahm M."/>
            <person name="Cabau C."/>
            <person name="Klopp C."/>
            <person name="Thompson A.W."/>
            <person name="Robinson-Rechavi M."/>
            <person name="Braasch I."/>
            <person name="Lecointre G."/>
            <person name="Bobe J."/>
            <person name="Postlethwait J.H."/>
            <person name="Berthelot C."/>
            <person name="Roest Crollius H."/>
            <person name="Guiguen Y."/>
        </authorList>
    </citation>
    <scope>NUCLEOTIDE SEQUENCE</scope>
    <source>
        <strain evidence="15">WJC10195</strain>
    </source>
</reference>
<evidence type="ECO:0000256" key="14">
    <source>
        <dbReference type="SAM" id="Phobius"/>
    </source>
</evidence>
<dbReference type="GO" id="GO:0005886">
    <property type="term" value="C:plasma membrane"/>
    <property type="evidence" value="ECO:0007669"/>
    <property type="project" value="TreeGrafter"/>
</dbReference>
<gene>
    <name evidence="15" type="ORF">SKAU_G00385470</name>
</gene>
<evidence type="ECO:0000256" key="13">
    <source>
        <dbReference type="RuleBase" id="RU362091"/>
    </source>
</evidence>
<dbReference type="AlphaFoldDB" id="A0A9Q1EEH1"/>
<evidence type="ECO:0000256" key="12">
    <source>
        <dbReference type="ARBA" id="ARBA00023201"/>
    </source>
</evidence>
<dbReference type="Gene3D" id="1.20.1730.10">
    <property type="entry name" value="Sodium/glucose cotransporter"/>
    <property type="match status" value="1"/>
</dbReference>